<proteinExistence type="predicted"/>
<sequence length="126" mass="13309">MVEELVQIRVTVRTGAFEQSEQGPAVSLRPVSDIGADGVCLEQGLQAPRLESMPAPIDTFQGAQPSSAGEVGVELQDEPSVEGCVMGDQELSSLEQGSDSLMIQRLSADMLLAHSMYASGRGWDGS</sequence>
<gene>
    <name evidence="1" type="ORF">VLY81_02075</name>
</gene>
<evidence type="ECO:0000313" key="1">
    <source>
        <dbReference type="EMBL" id="WRP14984.1"/>
    </source>
</evidence>
<keyword evidence="2" id="KW-1185">Reference proteome</keyword>
<organism evidence="1 2">
    <name type="scientific">Geochorda subterranea</name>
    <dbReference type="NCBI Taxonomy" id="3109564"/>
    <lineage>
        <taxon>Bacteria</taxon>
        <taxon>Bacillati</taxon>
        <taxon>Bacillota</taxon>
        <taxon>Limnochordia</taxon>
        <taxon>Limnochordales</taxon>
        <taxon>Geochordaceae</taxon>
        <taxon>Geochorda</taxon>
    </lineage>
</organism>
<protein>
    <submittedName>
        <fullName evidence="1">Uncharacterized protein</fullName>
    </submittedName>
</protein>
<accession>A0ABZ1BQL3</accession>
<dbReference type="Proteomes" id="UP001333102">
    <property type="component" value="Chromosome"/>
</dbReference>
<reference evidence="2" key="1">
    <citation type="submission" date="2023-12" db="EMBL/GenBank/DDBJ databases">
        <title>Novel isolates from deep terrestrial aquifers shed light on the physiology and ecology of the class Limnochordia.</title>
        <authorList>
            <person name="Karnachuk O.V."/>
            <person name="Lukina A.P."/>
            <person name="Avakyan M.R."/>
            <person name="Kadnikov V."/>
            <person name="Begmatov S."/>
            <person name="Beletsky A.V."/>
            <person name="Mardanov A.V."/>
            <person name="Ravin N.V."/>
        </authorList>
    </citation>
    <scope>NUCLEOTIDE SEQUENCE [LARGE SCALE GENOMIC DNA]</scope>
    <source>
        <strain evidence="2">LN</strain>
    </source>
</reference>
<dbReference type="EMBL" id="CP141614">
    <property type="protein sequence ID" value="WRP14984.1"/>
    <property type="molecule type" value="Genomic_DNA"/>
</dbReference>
<name>A0ABZ1BQL3_9FIRM</name>
<evidence type="ECO:0000313" key="2">
    <source>
        <dbReference type="Proteomes" id="UP001333102"/>
    </source>
</evidence>